<comment type="caution">
    <text evidence="3">The sequence shown here is derived from an EMBL/GenBank/DDBJ whole genome shotgun (WGS) entry which is preliminary data.</text>
</comment>
<dbReference type="PANTHER" id="PTHR31558:SF35">
    <property type="entry name" value="PROTEIN ENHANCED DISEASE RESISTANCE 2 C-TERMINAL DOMAIN-CONTAINING PROTEIN"/>
    <property type="match status" value="1"/>
</dbReference>
<feature type="compositionally biased region" description="Gly residues" evidence="1">
    <location>
        <begin position="188"/>
        <end position="197"/>
    </location>
</feature>
<dbReference type="PANTHER" id="PTHR31558">
    <property type="entry name" value="CW14 PROTEIN"/>
    <property type="match status" value="1"/>
</dbReference>
<keyword evidence="4" id="KW-1185">Reference proteome</keyword>
<sequence length="644" mass="68510">MQLQAPRSHAWLAEAEGLPVPPTAADFAWVGRLYKRRSGFGKMAAHNWRLRCFGLTRKGTFFYYEEDDFDKVNFANPPRGSLQLVDGDCTFASGRTDSDAHTPYALVVEERRGGHQRWKLCAQSEQDLAALQQAMTKVVEGGGASPPESPLPATKGVPKLARAQSIKGPGAFPLSPVQDSPRCNGGSSCNGGGGGSPGKSAAPPRSPAAGAARGAAGRASDKRLRAHGGHHASHHRAAGKGGDRGDGGGGSNGVNTASSSAADPRAIHALALYAQLVNDVLVFLHYWPVELWHPLFFALVAVVNVAIAFGAPRVPPDDDSACIYGAVPLVHVHDLPPLVNHIKVMQLARRARDASAGGGVPPAGATVKRAVGYAAGDAAAPAHTWQDGDVSQFVVRGPKYMTDRVKTPSAPALYTMVGCDFYCTPARVSNVSDAHVSVQEISAQAPVPHLPEIPRVIVVNAQMPNQPPDMFSNSDDGPGLQAIFYFAITQQTVDALRDLDKAPSAVKLWARYCAKHGEDEETRGRFKAMCVVGNWADAGLNANLKGWNGKPVLITKTGETFAGKPAAGGGMTCLEMDINVHRFRFPAKKALHTLMERFEKMILHVGFTIEGRTPDELPEGMLACACLNYPCPDEAEELAARLDA</sequence>
<proteinExistence type="predicted"/>
<dbReference type="Pfam" id="PF07059">
    <property type="entry name" value="EDR2_C"/>
    <property type="match status" value="1"/>
</dbReference>
<dbReference type="EMBL" id="JAFCMP010000390">
    <property type="protein sequence ID" value="KAG5180463.1"/>
    <property type="molecule type" value="Genomic_DNA"/>
</dbReference>
<accession>A0A835YTM0</accession>
<reference evidence="3" key="1">
    <citation type="submission" date="2021-02" db="EMBL/GenBank/DDBJ databases">
        <title>First Annotated Genome of the Yellow-green Alga Tribonema minus.</title>
        <authorList>
            <person name="Mahan K.M."/>
        </authorList>
    </citation>
    <scope>NUCLEOTIDE SEQUENCE</scope>
    <source>
        <strain evidence="3">UTEX B ZZ1240</strain>
    </source>
</reference>
<protein>
    <recommendedName>
        <fullName evidence="2">Protein ENHANCED DISEASE RESISTANCE 2 C-terminal domain-containing protein</fullName>
    </recommendedName>
</protein>
<dbReference type="InterPro" id="IPR011993">
    <property type="entry name" value="PH-like_dom_sf"/>
</dbReference>
<evidence type="ECO:0000313" key="4">
    <source>
        <dbReference type="Proteomes" id="UP000664859"/>
    </source>
</evidence>
<feature type="domain" description="Protein ENHANCED DISEASE RESISTANCE 2 C-terminal" evidence="2">
    <location>
        <begin position="385"/>
        <end position="628"/>
    </location>
</feature>
<feature type="compositionally biased region" description="Basic residues" evidence="1">
    <location>
        <begin position="224"/>
        <end position="238"/>
    </location>
</feature>
<dbReference type="OrthoDB" id="9970435at2759"/>
<dbReference type="SUPFAM" id="SSF50729">
    <property type="entry name" value="PH domain-like"/>
    <property type="match status" value="1"/>
</dbReference>
<organism evidence="3 4">
    <name type="scientific">Tribonema minus</name>
    <dbReference type="NCBI Taxonomy" id="303371"/>
    <lineage>
        <taxon>Eukaryota</taxon>
        <taxon>Sar</taxon>
        <taxon>Stramenopiles</taxon>
        <taxon>Ochrophyta</taxon>
        <taxon>PX clade</taxon>
        <taxon>Xanthophyceae</taxon>
        <taxon>Tribonematales</taxon>
        <taxon>Tribonemataceae</taxon>
        <taxon>Tribonema</taxon>
    </lineage>
</organism>
<evidence type="ECO:0000259" key="2">
    <source>
        <dbReference type="Pfam" id="PF07059"/>
    </source>
</evidence>
<dbReference type="Gene3D" id="2.30.29.30">
    <property type="entry name" value="Pleckstrin-homology domain (PH domain)/Phosphotyrosine-binding domain (PTB)"/>
    <property type="match status" value="1"/>
</dbReference>
<dbReference type="InterPro" id="IPR009769">
    <property type="entry name" value="EDR2_C"/>
</dbReference>
<evidence type="ECO:0000256" key="1">
    <source>
        <dbReference type="SAM" id="MobiDB-lite"/>
    </source>
</evidence>
<feature type="compositionally biased region" description="Low complexity" evidence="1">
    <location>
        <begin position="198"/>
        <end position="218"/>
    </location>
</feature>
<gene>
    <name evidence="3" type="ORF">JKP88DRAFT_349555</name>
</gene>
<feature type="region of interest" description="Disordered" evidence="1">
    <location>
        <begin position="166"/>
        <end position="259"/>
    </location>
</feature>
<dbReference type="AlphaFoldDB" id="A0A835YTM0"/>
<evidence type="ECO:0000313" key="3">
    <source>
        <dbReference type="EMBL" id="KAG5180463.1"/>
    </source>
</evidence>
<name>A0A835YTM0_9STRA</name>
<dbReference type="Proteomes" id="UP000664859">
    <property type="component" value="Unassembled WGS sequence"/>
</dbReference>